<sequence length="35" mass="3992">MHSYAELDDSLVWNAVTDKLPQLEEDASKLLCELD</sequence>
<reference evidence="5" key="1">
    <citation type="journal article" date="2019" name="Int. J. Syst. Evol. Microbiol.">
        <title>The Global Catalogue of Microorganisms (GCM) 10K type strain sequencing project: providing services to taxonomists for standard genome sequencing and annotation.</title>
        <authorList>
            <consortium name="The Broad Institute Genomics Platform"/>
            <consortium name="The Broad Institute Genome Sequencing Center for Infectious Disease"/>
            <person name="Wu L."/>
            <person name="Ma J."/>
        </authorList>
    </citation>
    <scope>NUCLEOTIDE SEQUENCE [LARGE SCALE GENOMIC DNA]</scope>
    <source>
        <strain evidence="5">KCTC 52640</strain>
    </source>
</reference>
<keyword evidence="3" id="KW-0378">Hydrolase</keyword>
<comment type="caution">
    <text evidence="4">The sequence shown here is derived from an EMBL/GenBank/DDBJ whole genome shotgun (WGS) entry which is preliminary data.</text>
</comment>
<name>A0ABV7ESN1_9GAMM</name>
<organism evidence="4 5">
    <name type="scientific">Salinisphaera aquimarina</name>
    <dbReference type="NCBI Taxonomy" id="2094031"/>
    <lineage>
        <taxon>Bacteria</taxon>
        <taxon>Pseudomonadati</taxon>
        <taxon>Pseudomonadota</taxon>
        <taxon>Gammaproteobacteria</taxon>
        <taxon>Salinisphaerales</taxon>
        <taxon>Salinisphaeraceae</taxon>
        <taxon>Salinisphaera</taxon>
    </lineage>
</organism>
<keyword evidence="1" id="KW-1277">Toxin-antitoxin system</keyword>
<evidence type="ECO:0000313" key="5">
    <source>
        <dbReference type="Proteomes" id="UP001595462"/>
    </source>
</evidence>
<protein>
    <submittedName>
        <fullName evidence="4">HepT-like ribonuclease domain-containing protein</fullName>
    </submittedName>
</protein>
<dbReference type="Pfam" id="PF01934">
    <property type="entry name" value="HepT-like"/>
    <property type="match status" value="1"/>
</dbReference>
<dbReference type="InterPro" id="IPR008201">
    <property type="entry name" value="HepT-like"/>
</dbReference>
<keyword evidence="5" id="KW-1185">Reference proteome</keyword>
<dbReference type="RefSeq" id="WP_380690023.1">
    <property type="nucleotide sequence ID" value="NZ_JBHRSS010000004.1"/>
</dbReference>
<dbReference type="Proteomes" id="UP001595462">
    <property type="component" value="Unassembled WGS sequence"/>
</dbReference>
<evidence type="ECO:0000256" key="2">
    <source>
        <dbReference type="ARBA" id="ARBA00022722"/>
    </source>
</evidence>
<accession>A0ABV7ESN1</accession>
<evidence type="ECO:0000256" key="1">
    <source>
        <dbReference type="ARBA" id="ARBA00022649"/>
    </source>
</evidence>
<evidence type="ECO:0000256" key="3">
    <source>
        <dbReference type="ARBA" id="ARBA00022801"/>
    </source>
</evidence>
<gene>
    <name evidence="4" type="ORF">ACFOSU_12020</name>
</gene>
<evidence type="ECO:0000313" key="4">
    <source>
        <dbReference type="EMBL" id="MFC3104612.1"/>
    </source>
</evidence>
<keyword evidence="2" id="KW-0540">Nuclease</keyword>
<dbReference type="EMBL" id="JBHRSS010000004">
    <property type="protein sequence ID" value="MFC3104612.1"/>
    <property type="molecule type" value="Genomic_DNA"/>
</dbReference>
<proteinExistence type="predicted"/>